<comment type="similarity">
    <text evidence="2">Belongs to the GtrA family.</text>
</comment>
<dbReference type="RefSeq" id="WP_015525821.1">
    <property type="nucleotide sequence ID" value="NZ_PSQG01000001.1"/>
</dbReference>
<dbReference type="PANTHER" id="PTHR38459:SF5">
    <property type="entry name" value="CELL WALL TEICHOIC ACID GLYCOSYLATION PROTEIN GTCA"/>
    <property type="match status" value="1"/>
</dbReference>
<dbReference type="GO" id="GO:0000271">
    <property type="term" value="P:polysaccharide biosynthetic process"/>
    <property type="evidence" value="ECO:0007669"/>
    <property type="project" value="InterPro"/>
</dbReference>
<sequence length="154" mass="17710">MDVEEKKDIFDKLMHLPVLNIFEPFYKKHKEVLMYLFFGGLTFFLNIALYAWLDKGLGMNALIANVICWVVCVLFQYFTNRTWVFDGQVDSAAGFLKQMASFFGGRLFTLIVEEAILAVFITWLGFNSMAVKLVAQVVVIVLNYVISKLIVFKK</sequence>
<dbReference type="AlphaFoldDB" id="A0A367G8W6"/>
<evidence type="ECO:0000256" key="3">
    <source>
        <dbReference type="ARBA" id="ARBA00022692"/>
    </source>
</evidence>
<evidence type="ECO:0000256" key="6">
    <source>
        <dbReference type="SAM" id="Phobius"/>
    </source>
</evidence>
<gene>
    <name evidence="8" type="ORF">C4886_00795</name>
</gene>
<proteinExistence type="inferred from homology"/>
<evidence type="ECO:0000313" key="9">
    <source>
        <dbReference type="Proteomes" id="UP000253208"/>
    </source>
</evidence>
<keyword evidence="3 6" id="KW-0812">Transmembrane</keyword>
<evidence type="ECO:0000256" key="5">
    <source>
        <dbReference type="ARBA" id="ARBA00023136"/>
    </source>
</evidence>
<dbReference type="InterPro" id="IPR007267">
    <property type="entry name" value="GtrA_DPMS_TM"/>
</dbReference>
<comment type="caution">
    <text evidence="8">The sequence shown here is derived from an EMBL/GenBank/DDBJ whole genome shotgun (WGS) entry which is preliminary data.</text>
</comment>
<feature type="transmembrane region" description="Helical" evidence="6">
    <location>
        <begin position="32"/>
        <end position="53"/>
    </location>
</feature>
<protein>
    <submittedName>
        <fullName evidence="8">GtrA family protein</fullName>
    </submittedName>
</protein>
<comment type="subcellular location">
    <subcellularLocation>
        <location evidence="1">Membrane</location>
        <topology evidence="1">Multi-pass membrane protein</topology>
    </subcellularLocation>
</comment>
<dbReference type="Pfam" id="PF04138">
    <property type="entry name" value="GtrA_DPMS_TM"/>
    <property type="match status" value="1"/>
</dbReference>
<dbReference type="GO" id="GO:0005886">
    <property type="term" value="C:plasma membrane"/>
    <property type="evidence" value="ECO:0007669"/>
    <property type="project" value="TreeGrafter"/>
</dbReference>
<feature type="transmembrane region" description="Helical" evidence="6">
    <location>
        <begin position="133"/>
        <end position="152"/>
    </location>
</feature>
<feature type="transmembrane region" description="Helical" evidence="6">
    <location>
        <begin position="59"/>
        <end position="78"/>
    </location>
</feature>
<keyword evidence="4 6" id="KW-1133">Transmembrane helix</keyword>
<evidence type="ECO:0000256" key="1">
    <source>
        <dbReference type="ARBA" id="ARBA00004141"/>
    </source>
</evidence>
<feature type="transmembrane region" description="Helical" evidence="6">
    <location>
        <begin position="107"/>
        <end position="127"/>
    </location>
</feature>
<evidence type="ECO:0000259" key="7">
    <source>
        <dbReference type="Pfam" id="PF04138"/>
    </source>
</evidence>
<dbReference type="InterPro" id="IPR051401">
    <property type="entry name" value="GtrA_CellWall_Glycosyl"/>
</dbReference>
<evidence type="ECO:0000313" key="8">
    <source>
        <dbReference type="EMBL" id="RCH46506.1"/>
    </source>
</evidence>
<reference evidence="8 9" key="1">
    <citation type="submission" date="2018-02" db="EMBL/GenBank/DDBJ databases">
        <title>Complete genome sequencing of Faecalibacterium prausnitzii strains isolated from the human gut.</title>
        <authorList>
            <person name="Fitzgerald B.C."/>
            <person name="Shkoporov A.N."/>
            <person name="Ross P.R."/>
            <person name="Hill C."/>
        </authorList>
    </citation>
    <scope>NUCLEOTIDE SEQUENCE [LARGE SCALE GENOMIC DNA]</scope>
    <source>
        <strain evidence="8 9">APC942/31-1</strain>
    </source>
</reference>
<name>A0A367G8W6_9FIRM</name>
<evidence type="ECO:0000256" key="4">
    <source>
        <dbReference type="ARBA" id="ARBA00022989"/>
    </source>
</evidence>
<evidence type="ECO:0000256" key="2">
    <source>
        <dbReference type="ARBA" id="ARBA00009399"/>
    </source>
</evidence>
<keyword evidence="5 6" id="KW-0472">Membrane</keyword>
<dbReference type="PANTHER" id="PTHR38459">
    <property type="entry name" value="PROPHAGE BACTOPRENOL-LINKED GLUCOSE TRANSLOCASE HOMOLOG"/>
    <property type="match status" value="1"/>
</dbReference>
<organism evidence="8 9">
    <name type="scientific">Blautia obeum</name>
    <dbReference type="NCBI Taxonomy" id="40520"/>
    <lineage>
        <taxon>Bacteria</taxon>
        <taxon>Bacillati</taxon>
        <taxon>Bacillota</taxon>
        <taxon>Clostridia</taxon>
        <taxon>Lachnospirales</taxon>
        <taxon>Lachnospiraceae</taxon>
        <taxon>Blautia</taxon>
    </lineage>
</organism>
<feature type="domain" description="GtrA/DPMS transmembrane" evidence="7">
    <location>
        <begin position="35"/>
        <end position="152"/>
    </location>
</feature>
<dbReference type="Proteomes" id="UP000253208">
    <property type="component" value="Unassembled WGS sequence"/>
</dbReference>
<dbReference type="EMBL" id="PSQG01000001">
    <property type="protein sequence ID" value="RCH46506.1"/>
    <property type="molecule type" value="Genomic_DNA"/>
</dbReference>
<accession>A0A367G8W6</accession>